<evidence type="ECO:0000313" key="3">
    <source>
        <dbReference type="EMBL" id="EHO41824.1"/>
    </source>
</evidence>
<dbReference type="KEGG" id="caby:Cabys_994"/>
<dbReference type="OrthoDB" id="9779968at2"/>
<dbReference type="RefSeq" id="WP_006929004.1">
    <property type="nucleotide sequence ID" value="NZ_CM001402.1"/>
</dbReference>
<dbReference type="InParanoid" id="H1XWI6"/>
<feature type="domain" description="FlgD/Vpr Ig-like" evidence="1">
    <location>
        <begin position="777"/>
        <end position="833"/>
    </location>
</feature>
<dbReference type="Proteomes" id="UP000004671">
    <property type="component" value="Chromosome"/>
</dbReference>
<organism evidence="3 4">
    <name type="scientific">Caldithrix abyssi DSM 13497</name>
    <dbReference type="NCBI Taxonomy" id="880073"/>
    <lineage>
        <taxon>Bacteria</taxon>
        <taxon>Pseudomonadati</taxon>
        <taxon>Calditrichota</taxon>
        <taxon>Calditrichia</taxon>
        <taxon>Calditrichales</taxon>
        <taxon>Calditrichaceae</taxon>
        <taxon>Caldithrix</taxon>
    </lineage>
</organism>
<dbReference type="EMBL" id="CP018099">
    <property type="protein sequence ID" value="APF17745.1"/>
    <property type="molecule type" value="Genomic_DNA"/>
</dbReference>
<dbReference type="NCBIfam" id="TIGR04183">
    <property type="entry name" value="Por_Secre_tail"/>
    <property type="match status" value="1"/>
</dbReference>
<dbReference type="InterPro" id="IPR026444">
    <property type="entry name" value="Secre_tail"/>
</dbReference>
<dbReference type="PaxDb" id="880073-Calab_2214"/>
<dbReference type="AlphaFoldDB" id="H1XWI6"/>
<keyword evidence="4" id="KW-1185">Reference proteome</keyword>
<evidence type="ECO:0000259" key="1">
    <source>
        <dbReference type="Pfam" id="PF13860"/>
    </source>
</evidence>
<reference evidence="3 4" key="1">
    <citation type="submission" date="2011-09" db="EMBL/GenBank/DDBJ databases">
        <title>The permanent draft genome of Caldithrix abyssi DSM 13497.</title>
        <authorList>
            <consortium name="US DOE Joint Genome Institute (JGI-PGF)"/>
            <person name="Lucas S."/>
            <person name="Han J."/>
            <person name="Lapidus A."/>
            <person name="Bruce D."/>
            <person name="Goodwin L."/>
            <person name="Pitluck S."/>
            <person name="Peters L."/>
            <person name="Kyrpides N."/>
            <person name="Mavromatis K."/>
            <person name="Ivanova N."/>
            <person name="Mikhailova N."/>
            <person name="Chertkov O."/>
            <person name="Detter J.C."/>
            <person name="Tapia R."/>
            <person name="Han C."/>
            <person name="Land M."/>
            <person name="Hauser L."/>
            <person name="Markowitz V."/>
            <person name="Cheng J.-F."/>
            <person name="Hugenholtz P."/>
            <person name="Woyke T."/>
            <person name="Wu D."/>
            <person name="Spring S."/>
            <person name="Brambilla E."/>
            <person name="Klenk H.-P."/>
            <person name="Eisen J.A."/>
        </authorList>
    </citation>
    <scope>NUCLEOTIDE SEQUENCE [LARGE SCALE GENOMIC DNA]</scope>
    <source>
        <strain evidence="3 4">DSM 13497</strain>
    </source>
</reference>
<dbReference type="Proteomes" id="UP000183868">
    <property type="component" value="Chromosome"/>
</dbReference>
<sequence length="844" mass="94910" precursor="true">MKRFFYLSLLILLLPAFLLAETNLLKNADLETREPGFWNRVNDDGTHAIWASDTAASNPWNTDLPSEYSFKITKDAASSDVIGWKSLNNADRYWNRATTEGANKLYNVSFYVKTEGVNTNPATMDEKIYVRYSFLAGGSLIAEKVMEVDQSVASKPWHKVEDAIYVGGAPEEIYIELLMGKDATGTVWFDNIYCNVADGWAMGVFNGDAETPEGWLHWTSSSKIGYANVVDSVAHSGVYSVLLKEEDTDDDEMVFYSQPVPAQAGKWYKIGVWVKTEGVNTDTMWYPSNVVPDRDVDRVAINFFFHKAPIETDWNLVGGDQFFYIDQRIGHENSEWIHYVAVAKAPEEAAGVSMRARFNPFATGKVYWDDFSIEELEVLPNVIANPSVETREPGFWNRVNDDGTHAIWASDTAASNPWNTDLPSEYSFKITKDAASSDVIGWKSLNNADRYWNRATTEGANKLYNVSFYVKTEGVNTNPATMDEKIYVRYSFLAGGSLIAEKIMEVDQSVASKPWHKVEDAIYVGGAPEEIYIELLMGKDATGTVWFDNIYCNVADGWAMGVFNGSAETPEGWLHWTSTSKIGYANVVDSVAHSGTYSVRLEEKDNEDDEMVFYSIPQPAETGKWYMISAWVKNVGVNTDTVWYPTNVLPDREIDRIAINFFYHKAPIETDWNLVGGDQFFYVDQRAGKENLDWTLYSVLSQAPEEAAGVSMRARYNPFATGVTYWDDFAIQEVVPLTVDIDDPSKTLPVIATDYNLSNNYPNPFNPTTVIEYTVPKAGKVTIAIYDVLGRKVRTLVDQDMMPGTYTAMWDGTNDAGHRVTSGVYFYQLNAENAVITKKMTFMK</sequence>
<dbReference type="STRING" id="880073.Cabys_994"/>
<dbReference type="EMBL" id="CM001402">
    <property type="protein sequence ID" value="EHO41824.1"/>
    <property type="molecule type" value="Genomic_DNA"/>
</dbReference>
<dbReference type="Gene3D" id="2.60.40.4070">
    <property type="match status" value="1"/>
</dbReference>
<reference evidence="2 5" key="2">
    <citation type="submission" date="2016-11" db="EMBL/GenBank/DDBJ databases">
        <title>Genomic analysis of Caldithrix abyssi and proposal of a novel bacterial phylum Caldithrichaeota.</title>
        <authorList>
            <person name="Kublanov I."/>
            <person name="Sigalova O."/>
            <person name="Gavrilov S."/>
            <person name="Lebedinsky A."/>
            <person name="Ivanova N."/>
            <person name="Daum C."/>
            <person name="Reddy T."/>
            <person name="Klenk H.P."/>
            <person name="Goker M."/>
            <person name="Reva O."/>
            <person name="Miroshnichenko M."/>
            <person name="Kyprides N."/>
            <person name="Woyke T."/>
            <person name="Gelfand M."/>
        </authorList>
    </citation>
    <scope>NUCLEOTIDE SEQUENCE [LARGE SCALE GENOMIC DNA]</scope>
    <source>
        <strain evidence="2 5">LF13</strain>
    </source>
</reference>
<evidence type="ECO:0000313" key="4">
    <source>
        <dbReference type="Proteomes" id="UP000004671"/>
    </source>
</evidence>
<dbReference type="Pfam" id="PF13860">
    <property type="entry name" value="FlgD_ig"/>
    <property type="match status" value="1"/>
</dbReference>
<dbReference type="Gene3D" id="2.60.120.260">
    <property type="entry name" value="Galactose-binding domain-like"/>
    <property type="match status" value="4"/>
</dbReference>
<gene>
    <name evidence="2" type="ORF">Cabys_994</name>
    <name evidence="3" type="ORF">Calab_2214</name>
</gene>
<accession>H1XWI6</accession>
<name>H1XWI6_CALAY</name>
<dbReference type="eggNOG" id="COG2911">
    <property type="taxonomic scope" value="Bacteria"/>
</dbReference>
<evidence type="ECO:0000313" key="5">
    <source>
        <dbReference type="Proteomes" id="UP000183868"/>
    </source>
</evidence>
<protein>
    <submittedName>
        <fullName evidence="2">Por secretion system C-terminal sorting domain-containing protein</fullName>
    </submittedName>
</protein>
<proteinExistence type="predicted"/>
<dbReference type="HOGENOM" id="CLU_337312_0_0_0"/>
<evidence type="ECO:0000313" key="2">
    <source>
        <dbReference type="EMBL" id="APF17745.1"/>
    </source>
</evidence>
<dbReference type="InterPro" id="IPR025965">
    <property type="entry name" value="FlgD/Vpr_Ig-like"/>
</dbReference>